<gene>
    <name evidence="2" type="ORF">K444DRAFT_617704</name>
</gene>
<dbReference type="CDD" id="cd01838">
    <property type="entry name" value="Isoamyl_acetate_hydrolase_like"/>
    <property type="match status" value="1"/>
</dbReference>
<dbReference type="OrthoDB" id="671439at2759"/>
<evidence type="ECO:0000313" key="2">
    <source>
        <dbReference type="EMBL" id="PMD55245.1"/>
    </source>
</evidence>
<dbReference type="Proteomes" id="UP000235371">
    <property type="component" value="Unassembled WGS sequence"/>
</dbReference>
<proteinExistence type="predicted"/>
<name>A0A2J6SWT4_9HELO</name>
<dbReference type="Gene3D" id="3.40.50.1110">
    <property type="entry name" value="SGNH hydrolase"/>
    <property type="match status" value="1"/>
</dbReference>
<sequence>MAAKRYPQFLLIGDSIVQFSSLLRDGFCFGAGLEEHCQRRLDVINRGLSGYNTAHALVILQDLIPSASCAKVDYLLILFGANDACLKDGPTSQHVPLQIYRENLKTILNHSSITVHSPTIFLVTPPPINEVHLEELDLKKGYGSVTRHQEVTAQYADVVREVAREHEDRKVVLVDLWEALMDARLRLTPTYVGQCEKRDDEGLRNLLVDGLHLTGDGYKVFLDKLLPLVGKEWAVEPLDNPSWIFPHWSIAPKTE</sequence>
<dbReference type="GeneID" id="36589258"/>
<dbReference type="PANTHER" id="PTHR14209">
    <property type="entry name" value="ISOAMYL ACETATE-HYDROLYZING ESTERASE 1"/>
    <property type="match status" value="1"/>
</dbReference>
<dbReference type="Pfam" id="PF13472">
    <property type="entry name" value="Lipase_GDSL_2"/>
    <property type="match status" value="1"/>
</dbReference>
<dbReference type="InParanoid" id="A0A2J6SWT4"/>
<evidence type="ECO:0000313" key="3">
    <source>
        <dbReference type="Proteomes" id="UP000235371"/>
    </source>
</evidence>
<accession>A0A2J6SWT4</accession>
<dbReference type="EMBL" id="KZ613856">
    <property type="protein sequence ID" value="PMD55245.1"/>
    <property type="molecule type" value="Genomic_DNA"/>
</dbReference>
<protein>
    <submittedName>
        <fullName evidence="2">GDSL Lipase/Acylhydrolase family protein-like protein</fullName>
    </submittedName>
</protein>
<dbReference type="RefSeq" id="XP_024732149.1">
    <property type="nucleotide sequence ID" value="XM_024881181.1"/>
</dbReference>
<keyword evidence="2" id="KW-0378">Hydrolase</keyword>
<dbReference type="InterPro" id="IPR013830">
    <property type="entry name" value="SGNH_hydro"/>
</dbReference>
<dbReference type="STRING" id="1095630.A0A2J6SWT4"/>
<dbReference type="InterPro" id="IPR036514">
    <property type="entry name" value="SGNH_hydro_sf"/>
</dbReference>
<dbReference type="PANTHER" id="PTHR14209:SF19">
    <property type="entry name" value="ISOAMYL ACETATE-HYDROLYZING ESTERASE 1 HOMOLOG"/>
    <property type="match status" value="1"/>
</dbReference>
<dbReference type="SUPFAM" id="SSF52266">
    <property type="entry name" value="SGNH hydrolase"/>
    <property type="match status" value="1"/>
</dbReference>
<organism evidence="2 3">
    <name type="scientific">Hyaloscypha bicolor E</name>
    <dbReference type="NCBI Taxonomy" id="1095630"/>
    <lineage>
        <taxon>Eukaryota</taxon>
        <taxon>Fungi</taxon>
        <taxon>Dikarya</taxon>
        <taxon>Ascomycota</taxon>
        <taxon>Pezizomycotina</taxon>
        <taxon>Leotiomycetes</taxon>
        <taxon>Helotiales</taxon>
        <taxon>Hyaloscyphaceae</taxon>
        <taxon>Hyaloscypha</taxon>
        <taxon>Hyaloscypha bicolor</taxon>
    </lineage>
</organism>
<dbReference type="GO" id="GO:0016787">
    <property type="term" value="F:hydrolase activity"/>
    <property type="evidence" value="ECO:0007669"/>
    <property type="project" value="UniProtKB-KW"/>
</dbReference>
<feature type="domain" description="SGNH hydrolase-type esterase" evidence="1">
    <location>
        <begin position="11"/>
        <end position="219"/>
    </location>
</feature>
<dbReference type="AlphaFoldDB" id="A0A2J6SWT4"/>
<evidence type="ECO:0000259" key="1">
    <source>
        <dbReference type="Pfam" id="PF13472"/>
    </source>
</evidence>
<dbReference type="InterPro" id="IPR045136">
    <property type="entry name" value="Iah1-like"/>
</dbReference>
<keyword evidence="3" id="KW-1185">Reference proteome</keyword>
<reference evidence="2 3" key="1">
    <citation type="submission" date="2016-04" db="EMBL/GenBank/DDBJ databases">
        <title>A degradative enzymes factory behind the ericoid mycorrhizal symbiosis.</title>
        <authorList>
            <consortium name="DOE Joint Genome Institute"/>
            <person name="Martino E."/>
            <person name="Morin E."/>
            <person name="Grelet G."/>
            <person name="Kuo A."/>
            <person name="Kohler A."/>
            <person name="Daghino S."/>
            <person name="Barry K."/>
            <person name="Choi C."/>
            <person name="Cichocki N."/>
            <person name="Clum A."/>
            <person name="Copeland A."/>
            <person name="Hainaut M."/>
            <person name="Haridas S."/>
            <person name="Labutti K."/>
            <person name="Lindquist E."/>
            <person name="Lipzen A."/>
            <person name="Khouja H.-R."/>
            <person name="Murat C."/>
            <person name="Ohm R."/>
            <person name="Olson A."/>
            <person name="Spatafora J."/>
            <person name="Veneault-Fourrey C."/>
            <person name="Henrissat B."/>
            <person name="Grigoriev I."/>
            <person name="Martin F."/>
            <person name="Perotto S."/>
        </authorList>
    </citation>
    <scope>NUCLEOTIDE SEQUENCE [LARGE SCALE GENOMIC DNA]</scope>
    <source>
        <strain evidence="2 3">E</strain>
    </source>
</reference>